<reference evidence="1 2" key="2">
    <citation type="journal article" date="2010" name="Nucleic Acids Res.">
        <title>BeetleBase in 2010: revisions to provide comprehensive genomic information for Tribolium castaneum.</title>
        <authorList>
            <person name="Kim H.S."/>
            <person name="Murphy T."/>
            <person name="Xia J."/>
            <person name="Caragea D."/>
            <person name="Park Y."/>
            <person name="Beeman R.W."/>
            <person name="Lorenzen M.D."/>
            <person name="Butcher S."/>
            <person name="Manak J.R."/>
            <person name="Brown S.J."/>
        </authorList>
    </citation>
    <scope>NUCLEOTIDE SEQUENCE [LARGE SCALE GENOMIC DNA]</scope>
    <source>
        <strain evidence="1 2">Georgia GA2</strain>
    </source>
</reference>
<keyword evidence="2" id="KW-1185">Reference proteome</keyword>
<dbReference type="Proteomes" id="UP000007266">
    <property type="component" value="Linkage group 8"/>
</dbReference>
<dbReference type="PANTHER" id="PTHR31649">
    <property type="entry name" value="AGAP009604-PA"/>
    <property type="match status" value="1"/>
</dbReference>
<dbReference type="EMBL" id="KQ971357">
    <property type="protein sequence ID" value="KYB26098.1"/>
    <property type="molecule type" value="Genomic_DNA"/>
</dbReference>
<dbReference type="GO" id="GO:0005737">
    <property type="term" value="C:cytoplasm"/>
    <property type="evidence" value="ECO:0000318"/>
    <property type="project" value="GO_Central"/>
</dbReference>
<evidence type="ECO:0000313" key="2">
    <source>
        <dbReference type="Proteomes" id="UP000007266"/>
    </source>
</evidence>
<dbReference type="OrthoDB" id="1925699at2759"/>
<reference evidence="1 2" key="1">
    <citation type="journal article" date="2008" name="Nature">
        <title>The genome of the model beetle and pest Tribolium castaneum.</title>
        <authorList>
            <consortium name="Tribolium Genome Sequencing Consortium"/>
            <person name="Richards S."/>
            <person name="Gibbs R.A."/>
            <person name="Weinstock G.M."/>
            <person name="Brown S.J."/>
            <person name="Denell R."/>
            <person name="Beeman R.W."/>
            <person name="Gibbs R."/>
            <person name="Beeman R.W."/>
            <person name="Brown S.J."/>
            <person name="Bucher G."/>
            <person name="Friedrich M."/>
            <person name="Grimmelikhuijzen C.J."/>
            <person name="Klingler M."/>
            <person name="Lorenzen M."/>
            <person name="Richards S."/>
            <person name="Roth S."/>
            <person name="Schroder R."/>
            <person name="Tautz D."/>
            <person name="Zdobnov E.M."/>
            <person name="Muzny D."/>
            <person name="Gibbs R.A."/>
            <person name="Weinstock G.M."/>
            <person name="Attaway T."/>
            <person name="Bell S."/>
            <person name="Buhay C.J."/>
            <person name="Chandrabose M.N."/>
            <person name="Chavez D."/>
            <person name="Clerk-Blankenburg K.P."/>
            <person name="Cree A."/>
            <person name="Dao M."/>
            <person name="Davis C."/>
            <person name="Chacko J."/>
            <person name="Dinh H."/>
            <person name="Dugan-Rocha S."/>
            <person name="Fowler G."/>
            <person name="Garner T.T."/>
            <person name="Garnes J."/>
            <person name="Gnirke A."/>
            <person name="Hawes A."/>
            <person name="Hernandez J."/>
            <person name="Hines S."/>
            <person name="Holder M."/>
            <person name="Hume J."/>
            <person name="Jhangiani S.N."/>
            <person name="Joshi V."/>
            <person name="Khan Z.M."/>
            <person name="Jackson L."/>
            <person name="Kovar C."/>
            <person name="Kowis A."/>
            <person name="Lee S."/>
            <person name="Lewis L.R."/>
            <person name="Margolis J."/>
            <person name="Morgan M."/>
            <person name="Nazareth L.V."/>
            <person name="Nguyen N."/>
            <person name="Okwuonu G."/>
            <person name="Parker D."/>
            <person name="Richards S."/>
            <person name="Ruiz S.J."/>
            <person name="Santibanez J."/>
            <person name="Savard J."/>
            <person name="Scherer S.E."/>
            <person name="Schneider B."/>
            <person name="Sodergren E."/>
            <person name="Tautz D."/>
            <person name="Vattahil S."/>
            <person name="Villasana D."/>
            <person name="White C.S."/>
            <person name="Wright R."/>
            <person name="Park Y."/>
            <person name="Beeman R.W."/>
            <person name="Lord J."/>
            <person name="Oppert B."/>
            <person name="Lorenzen M."/>
            <person name="Brown S."/>
            <person name="Wang L."/>
            <person name="Savard J."/>
            <person name="Tautz D."/>
            <person name="Richards S."/>
            <person name="Weinstock G."/>
            <person name="Gibbs R.A."/>
            <person name="Liu Y."/>
            <person name="Worley K."/>
            <person name="Weinstock G."/>
            <person name="Elsik C.G."/>
            <person name="Reese J.T."/>
            <person name="Elhaik E."/>
            <person name="Landan G."/>
            <person name="Graur D."/>
            <person name="Arensburger P."/>
            <person name="Atkinson P."/>
            <person name="Beeman R.W."/>
            <person name="Beidler J."/>
            <person name="Brown S.J."/>
            <person name="Demuth J.P."/>
            <person name="Drury D.W."/>
            <person name="Du Y.Z."/>
            <person name="Fujiwara H."/>
            <person name="Lorenzen M."/>
            <person name="Maselli V."/>
            <person name="Osanai M."/>
            <person name="Park Y."/>
            <person name="Robertson H.M."/>
            <person name="Tu Z."/>
            <person name="Wang J.J."/>
            <person name="Wang S."/>
            <person name="Richards S."/>
            <person name="Song H."/>
            <person name="Zhang L."/>
            <person name="Sodergren E."/>
            <person name="Werner D."/>
            <person name="Stanke M."/>
            <person name="Morgenstern B."/>
            <person name="Solovyev V."/>
            <person name="Kosarev P."/>
            <person name="Brown G."/>
            <person name="Chen H.C."/>
            <person name="Ermolaeva O."/>
            <person name="Hlavina W."/>
            <person name="Kapustin Y."/>
            <person name="Kiryutin B."/>
            <person name="Kitts P."/>
            <person name="Maglott D."/>
            <person name="Pruitt K."/>
            <person name="Sapojnikov V."/>
            <person name="Souvorov A."/>
            <person name="Mackey A.J."/>
            <person name="Waterhouse R.M."/>
            <person name="Wyder S."/>
            <person name="Zdobnov E.M."/>
            <person name="Zdobnov E.M."/>
            <person name="Wyder S."/>
            <person name="Kriventseva E.V."/>
            <person name="Kadowaki T."/>
            <person name="Bork P."/>
            <person name="Aranda M."/>
            <person name="Bao R."/>
            <person name="Beermann A."/>
            <person name="Berns N."/>
            <person name="Bolognesi R."/>
            <person name="Bonneton F."/>
            <person name="Bopp D."/>
            <person name="Brown S.J."/>
            <person name="Bucher G."/>
            <person name="Butts T."/>
            <person name="Chaumot A."/>
            <person name="Denell R.E."/>
            <person name="Ferrier D.E."/>
            <person name="Friedrich M."/>
            <person name="Gordon C.M."/>
            <person name="Jindra M."/>
            <person name="Klingler M."/>
            <person name="Lan Q."/>
            <person name="Lattorff H.M."/>
            <person name="Laudet V."/>
            <person name="von Levetsow C."/>
            <person name="Liu Z."/>
            <person name="Lutz R."/>
            <person name="Lynch J.A."/>
            <person name="da Fonseca R.N."/>
            <person name="Posnien N."/>
            <person name="Reuter R."/>
            <person name="Roth S."/>
            <person name="Savard J."/>
            <person name="Schinko J.B."/>
            <person name="Schmitt C."/>
            <person name="Schoppmeier M."/>
            <person name="Schroder R."/>
            <person name="Shippy T.D."/>
            <person name="Simonnet F."/>
            <person name="Marques-Souza H."/>
            <person name="Tautz D."/>
            <person name="Tomoyasu Y."/>
            <person name="Trauner J."/>
            <person name="Van der Zee M."/>
            <person name="Vervoort M."/>
            <person name="Wittkopp N."/>
            <person name="Wimmer E.A."/>
            <person name="Yang X."/>
            <person name="Jones A.K."/>
            <person name="Sattelle D.B."/>
            <person name="Ebert P.R."/>
            <person name="Nelson D."/>
            <person name="Scott J.G."/>
            <person name="Beeman R.W."/>
            <person name="Muthukrishnan S."/>
            <person name="Kramer K.J."/>
            <person name="Arakane Y."/>
            <person name="Beeman R.W."/>
            <person name="Zhu Q."/>
            <person name="Hogenkamp D."/>
            <person name="Dixit R."/>
            <person name="Oppert B."/>
            <person name="Jiang H."/>
            <person name="Zou Z."/>
            <person name="Marshall J."/>
            <person name="Elpidina E."/>
            <person name="Vinokurov K."/>
            <person name="Oppert C."/>
            <person name="Zou Z."/>
            <person name="Evans J."/>
            <person name="Lu Z."/>
            <person name="Zhao P."/>
            <person name="Sumathipala N."/>
            <person name="Altincicek B."/>
            <person name="Vilcinskas A."/>
            <person name="Williams M."/>
            <person name="Hultmark D."/>
            <person name="Hetru C."/>
            <person name="Jiang H."/>
            <person name="Grimmelikhuijzen C.J."/>
            <person name="Hauser F."/>
            <person name="Cazzamali G."/>
            <person name="Williamson M."/>
            <person name="Park Y."/>
            <person name="Li B."/>
            <person name="Tanaka Y."/>
            <person name="Predel R."/>
            <person name="Neupert S."/>
            <person name="Schachtner J."/>
            <person name="Verleyen P."/>
            <person name="Raible F."/>
            <person name="Bork P."/>
            <person name="Friedrich M."/>
            <person name="Walden K.K."/>
            <person name="Robertson H.M."/>
            <person name="Angeli S."/>
            <person name="Foret S."/>
            <person name="Bucher G."/>
            <person name="Schuetz S."/>
            <person name="Maleszka R."/>
            <person name="Wimmer E.A."/>
            <person name="Beeman R.W."/>
            <person name="Lorenzen M."/>
            <person name="Tomoyasu Y."/>
            <person name="Miller S.C."/>
            <person name="Grossmann D."/>
            <person name="Bucher G."/>
        </authorList>
    </citation>
    <scope>NUCLEOTIDE SEQUENCE [LARGE SCALE GENOMIC DNA]</scope>
    <source>
        <strain evidence="1 2">Georgia GA2</strain>
    </source>
</reference>
<protein>
    <submittedName>
        <fullName evidence="1">Uncharacterized protein</fullName>
    </submittedName>
</protein>
<dbReference type="InterPro" id="IPR006616">
    <property type="entry name" value="DM9_repeat"/>
</dbReference>
<dbReference type="OMA" id="GFCYVPH"/>
<accession>A0A139WDQ7</accession>
<dbReference type="PANTHER" id="PTHR31649:SF10">
    <property type="entry name" value="IP19903P-RELATED"/>
    <property type="match status" value="1"/>
</dbReference>
<dbReference type="InParanoid" id="A0A139WDQ7"/>
<evidence type="ECO:0000313" key="1">
    <source>
        <dbReference type="EMBL" id="KYB26098.1"/>
    </source>
</evidence>
<proteinExistence type="predicted"/>
<sequence>MSGFDWVYCCNFTIPPNAVKCGNDLDGSDIFVGLANYQRDELPCKIIPRRREAYVCYDGKEIRVNDFKILCEKRMYWILARDGQVPAGAIPAGRTSLGEILYIGRVNTGGVTKVGKVHPSHNCLYVPYDGKEVSHKAYEILVLR</sequence>
<gene>
    <name evidence="1" type="primary">AUGUSTUS-3.0.2_33967</name>
    <name evidence="1" type="ORF">TcasGA2_TC033967</name>
</gene>
<dbReference type="Pfam" id="PF11901">
    <property type="entry name" value="DM9"/>
    <property type="match status" value="1"/>
</dbReference>
<dbReference type="KEGG" id="tca:103313785"/>
<dbReference type="AlphaFoldDB" id="A0A139WDQ7"/>
<organism evidence="1 2">
    <name type="scientific">Tribolium castaneum</name>
    <name type="common">Red flour beetle</name>
    <dbReference type="NCBI Taxonomy" id="7070"/>
    <lineage>
        <taxon>Eukaryota</taxon>
        <taxon>Metazoa</taxon>
        <taxon>Ecdysozoa</taxon>
        <taxon>Arthropoda</taxon>
        <taxon>Hexapoda</taxon>
        <taxon>Insecta</taxon>
        <taxon>Pterygota</taxon>
        <taxon>Neoptera</taxon>
        <taxon>Endopterygota</taxon>
        <taxon>Coleoptera</taxon>
        <taxon>Polyphaga</taxon>
        <taxon>Cucujiformia</taxon>
        <taxon>Tenebrionidae</taxon>
        <taxon>Tenebrionidae incertae sedis</taxon>
        <taxon>Tribolium</taxon>
    </lineage>
</organism>
<name>A0A139WDQ7_TRICA</name>
<dbReference type="SMART" id="SM00696">
    <property type="entry name" value="DM9"/>
    <property type="match status" value="2"/>
</dbReference>